<dbReference type="EMBL" id="JAMD01000005">
    <property type="protein sequence ID" value="KEJ95627.1"/>
    <property type="molecule type" value="Genomic_DNA"/>
</dbReference>
<dbReference type="PANTHER" id="PTHR33840">
    <property type="match status" value="1"/>
</dbReference>
<dbReference type="RefSeq" id="WP_037925702.1">
    <property type="nucleotide sequence ID" value="NZ_CP054599.1"/>
</dbReference>
<gene>
    <name evidence="2" type="ORF">SUH3_19130</name>
</gene>
<accession>A0A073JD28</accession>
<evidence type="ECO:0000313" key="2">
    <source>
        <dbReference type="EMBL" id="KEJ95627.1"/>
    </source>
</evidence>
<protein>
    <recommendedName>
        <fullName evidence="1">T6SS Phospholipase effector Tle1-like catalytic domain-containing protein</fullName>
    </recommendedName>
</protein>
<dbReference type="Pfam" id="PF09994">
    <property type="entry name" value="T6SS_Tle1-like_cat"/>
    <property type="match status" value="1"/>
</dbReference>
<organism evidence="2 3">
    <name type="scientific">Pseudosulfitobacter pseudonitzschiae</name>
    <dbReference type="NCBI Taxonomy" id="1402135"/>
    <lineage>
        <taxon>Bacteria</taxon>
        <taxon>Pseudomonadati</taxon>
        <taxon>Pseudomonadota</taxon>
        <taxon>Alphaproteobacteria</taxon>
        <taxon>Rhodobacterales</taxon>
        <taxon>Roseobacteraceae</taxon>
        <taxon>Pseudosulfitobacter</taxon>
    </lineage>
</organism>
<dbReference type="AlphaFoldDB" id="A0A073JD28"/>
<evidence type="ECO:0000313" key="3">
    <source>
        <dbReference type="Proteomes" id="UP000027746"/>
    </source>
</evidence>
<dbReference type="GeneID" id="68869632"/>
<dbReference type="InterPro" id="IPR018712">
    <property type="entry name" value="Tle1-like_cat"/>
</dbReference>
<dbReference type="OrthoDB" id="4378831at2"/>
<keyword evidence="3" id="KW-1185">Reference proteome</keyword>
<dbReference type="Proteomes" id="UP000027746">
    <property type="component" value="Unassembled WGS sequence"/>
</dbReference>
<sequence>MTRIAIFCDGTWNSPTIEEPTSVHKLHHTLISDPMQGQVSAYFAGIGTDERFDGPVKRFFNKYGGGAFGWGLDAKVKQAYQFIAQVYQPGDEIYLFGFSRGAFTARSVGGMIRKCGIVTDTTPEGINAAFKLYRKPGAANHPDKPHILQERRKLSPRFATSQEDLDWRNDDSELVNIAYIGVWDTVGARGVPVAILGPVASMWNAQYKFHDMALSSLVRSARHALAVDERRLFYQPAKWDNLDDLNDKKGLNKGDTSPARKYQQVWFVGTHSVVGGSARVQALSAYPLQWIYEGAKALKQKPGVRFPHVDGDALVDTDELTGKTGWLSQKLSGWREGPQQKWELHDSTDARVRGRKDYRPRSLHKMFPAG</sequence>
<comment type="caution">
    <text evidence="2">The sequence shown here is derived from an EMBL/GenBank/DDBJ whole genome shotgun (WGS) entry which is preliminary data.</text>
</comment>
<name>A0A073JD28_9RHOB</name>
<evidence type="ECO:0000259" key="1">
    <source>
        <dbReference type="Pfam" id="PF09994"/>
    </source>
</evidence>
<reference evidence="2 3" key="1">
    <citation type="submission" date="2014-01" db="EMBL/GenBank/DDBJ databases">
        <title>Sulfitobacter sp. H3 (MCCC 1A00686) Genome Sequencing.</title>
        <authorList>
            <person name="Lai Q."/>
            <person name="Hong Z."/>
        </authorList>
    </citation>
    <scope>NUCLEOTIDE SEQUENCE [LARGE SCALE GENOMIC DNA]</scope>
    <source>
        <strain evidence="2 3">H3</strain>
    </source>
</reference>
<proteinExistence type="predicted"/>
<dbReference type="PANTHER" id="PTHR33840:SF1">
    <property type="entry name" value="TLE1 PHOSPHOLIPASE DOMAIN-CONTAINING PROTEIN"/>
    <property type="match status" value="1"/>
</dbReference>
<feature type="domain" description="T6SS Phospholipase effector Tle1-like catalytic" evidence="1">
    <location>
        <begin position="3"/>
        <end position="293"/>
    </location>
</feature>